<dbReference type="EMBL" id="ATBP01000018">
    <property type="protein sequence ID" value="ETR74202.1"/>
    <property type="molecule type" value="Genomic_DNA"/>
</dbReference>
<evidence type="ECO:0000256" key="2">
    <source>
        <dbReference type="ARBA" id="ARBA00001911"/>
    </source>
</evidence>
<evidence type="ECO:0000256" key="3">
    <source>
        <dbReference type="ARBA" id="ARBA00008178"/>
    </source>
</evidence>
<accession>A0A1V1PH20</accession>
<keyword evidence="6 7" id="KW-0456">Lyase</keyword>
<protein>
    <recommendedName>
        <fullName evidence="4 7">dTDP-glucose 4,6-dehydratase</fullName>
        <ecNumber evidence="4 7">4.2.1.46</ecNumber>
    </recommendedName>
</protein>
<comment type="similarity">
    <text evidence="3 7">Belongs to the NAD(P)-dependent epimerase/dehydratase family. dTDP-glucose dehydratase subfamily.</text>
</comment>
<dbReference type="GO" id="GO:0008460">
    <property type="term" value="F:dTDP-glucose 4,6-dehydratase activity"/>
    <property type="evidence" value="ECO:0007669"/>
    <property type="project" value="UniProtKB-EC"/>
</dbReference>
<dbReference type="AlphaFoldDB" id="A0A1V1PH20"/>
<dbReference type="Proteomes" id="UP000189670">
    <property type="component" value="Unassembled WGS sequence"/>
</dbReference>
<dbReference type="PANTHER" id="PTHR43000">
    <property type="entry name" value="DTDP-D-GLUCOSE 4,6-DEHYDRATASE-RELATED"/>
    <property type="match status" value="1"/>
</dbReference>
<evidence type="ECO:0000259" key="8">
    <source>
        <dbReference type="Pfam" id="PF16363"/>
    </source>
</evidence>
<dbReference type="GO" id="GO:0009225">
    <property type="term" value="P:nucleotide-sugar metabolic process"/>
    <property type="evidence" value="ECO:0007669"/>
    <property type="project" value="InterPro"/>
</dbReference>
<dbReference type="SUPFAM" id="SSF51735">
    <property type="entry name" value="NAD(P)-binding Rossmann-fold domains"/>
    <property type="match status" value="1"/>
</dbReference>
<comment type="cofactor">
    <cofactor evidence="2 7">
        <name>NAD(+)</name>
        <dbReference type="ChEBI" id="CHEBI:57540"/>
    </cofactor>
</comment>
<sequence>MLTERKFKNLMVTGGCGFIGSNFIRYLFTEAGFKGKIINVDRLSYAGNPLSLTDIENDYPKRYHFIRADVGNTEQMETIFTSHHVDAICHFAAETHVDRSIKSPQEFIQANIVGTHSLLEVIRKHSHQLTLFHHISTDEVFGSLDDTGYFTETSLYRPNSPYSATKASSDHLVQAYGHTYGLPVTLSNCSNNFGPYQFPEKLIPLMTLNALENKPLPVYGNGKNVRDWLYVTDHCRAIWKIMCHSPVGETYVIGGDAEKQNIEIVQSICDILDTIVPGKEGRRQSLIAYVNDRPGHDFRYAIDCTKIKQLLEWRPKESFENGLNKTIQWYLDHKEWIVQVQTGAYREWIQKHYYSAIGF</sequence>
<evidence type="ECO:0000256" key="6">
    <source>
        <dbReference type="ARBA" id="ARBA00023239"/>
    </source>
</evidence>
<keyword evidence="5" id="KW-0520">NAD</keyword>
<dbReference type="Gene3D" id="3.40.50.720">
    <property type="entry name" value="NAD(P)-binding Rossmann-like Domain"/>
    <property type="match status" value="1"/>
</dbReference>
<evidence type="ECO:0000313" key="10">
    <source>
        <dbReference type="Proteomes" id="UP000189670"/>
    </source>
</evidence>
<name>A0A1V1PH20_9BACT</name>
<evidence type="ECO:0000256" key="7">
    <source>
        <dbReference type="RuleBase" id="RU004473"/>
    </source>
</evidence>
<dbReference type="Pfam" id="PF16363">
    <property type="entry name" value="GDP_Man_Dehyd"/>
    <property type="match status" value="1"/>
</dbReference>
<dbReference type="Gene3D" id="3.90.25.10">
    <property type="entry name" value="UDP-galactose 4-epimerase, domain 1"/>
    <property type="match status" value="1"/>
</dbReference>
<gene>
    <name evidence="9" type="primary">rfbB</name>
    <name evidence="9" type="ORF">OMM_00396</name>
</gene>
<feature type="domain" description="NAD(P)-binding" evidence="8">
    <location>
        <begin position="11"/>
        <end position="325"/>
    </location>
</feature>
<dbReference type="CDD" id="cd05246">
    <property type="entry name" value="dTDP_GD_SDR_e"/>
    <property type="match status" value="1"/>
</dbReference>
<dbReference type="EC" id="4.2.1.46" evidence="4 7"/>
<dbReference type="InterPro" id="IPR005888">
    <property type="entry name" value="dTDP_Gluc_deHydtase"/>
</dbReference>
<evidence type="ECO:0000256" key="1">
    <source>
        <dbReference type="ARBA" id="ARBA00001539"/>
    </source>
</evidence>
<dbReference type="InterPro" id="IPR036291">
    <property type="entry name" value="NAD(P)-bd_dom_sf"/>
</dbReference>
<comment type="caution">
    <text evidence="9">The sequence shown here is derived from an EMBL/GenBank/DDBJ whole genome shotgun (WGS) entry which is preliminary data.</text>
</comment>
<evidence type="ECO:0000313" key="9">
    <source>
        <dbReference type="EMBL" id="ETR74202.1"/>
    </source>
</evidence>
<organism evidence="9 10">
    <name type="scientific">Candidatus Magnetoglobus multicellularis str. Araruama</name>
    <dbReference type="NCBI Taxonomy" id="890399"/>
    <lineage>
        <taxon>Bacteria</taxon>
        <taxon>Pseudomonadati</taxon>
        <taxon>Thermodesulfobacteriota</taxon>
        <taxon>Desulfobacteria</taxon>
        <taxon>Desulfobacterales</taxon>
        <taxon>Desulfobacteraceae</taxon>
        <taxon>Candidatus Magnetoglobus</taxon>
    </lineage>
</organism>
<comment type="catalytic activity">
    <reaction evidence="1 7">
        <text>dTDP-alpha-D-glucose = dTDP-4-dehydro-6-deoxy-alpha-D-glucose + H2O</text>
        <dbReference type="Rhea" id="RHEA:17221"/>
        <dbReference type="ChEBI" id="CHEBI:15377"/>
        <dbReference type="ChEBI" id="CHEBI:57477"/>
        <dbReference type="ChEBI" id="CHEBI:57649"/>
        <dbReference type="EC" id="4.2.1.46"/>
    </reaction>
</comment>
<reference evidence="10" key="1">
    <citation type="submission" date="2012-11" db="EMBL/GenBank/DDBJ databases">
        <authorList>
            <person name="Lucero-Rivera Y.E."/>
            <person name="Tovar-Ramirez D."/>
        </authorList>
    </citation>
    <scope>NUCLEOTIDE SEQUENCE [LARGE SCALE GENOMIC DNA]</scope>
    <source>
        <strain evidence="10">Araruama</strain>
    </source>
</reference>
<proteinExistence type="inferred from homology"/>
<dbReference type="NCBIfam" id="TIGR01181">
    <property type="entry name" value="dTDP_gluc_dehyt"/>
    <property type="match status" value="1"/>
</dbReference>
<evidence type="ECO:0000256" key="5">
    <source>
        <dbReference type="ARBA" id="ARBA00023027"/>
    </source>
</evidence>
<dbReference type="InterPro" id="IPR016040">
    <property type="entry name" value="NAD(P)-bd_dom"/>
</dbReference>
<evidence type="ECO:0000256" key="4">
    <source>
        <dbReference type="ARBA" id="ARBA00011990"/>
    </source>
</evidence>